<reference evidence="2" key="1">
    <citation type="submission" date="2023-03" db="EMBL/GenBank/DDBJ databases">
        <title>Mating type loci evolution in Malassezia.</title>
        <authorList>
            <person name="Coelho M.A."/>
        </authorList>
    </citation>
    <scope>NUCLEOTIDE SEQUENCE</scope>
    <source>
        <strain evidence="2">CBS 14135</strain>
    </source>
</reference>
<dbReference type="EC" id="2.7.1.91" evidence="2"/>
<dbReference type="Proteomes" id="UP001216638">
    <property type="component" value="Chromosome 5"/>
</dbReference>
<keyword evidence="2" id="KW-0808">Transferase</keyword>
<dbReference type="SUPFAM" id="SSF111331">
    <property type="entry name" value="NAD kinase/diacylglycerol kinase-like"/>
    <property type="match status" value="1"/>
</dbReference>
<gene>
    <name evidence="2" type="primary">LCB4_2</name>
    <name evidence="2" type="ORF">MBRA1_003636</name>
</gene>
<feature type="domain" description="DAGKc" evidence="1">
    <location>
        <begin position="129"/>
        <end position="270"/>
    </location>
</feature>
<keyword evidence="3" id="KW-1185">Reference proteome</keyword>
<evidence type="ECO:0000313" key="2">
    <source>
        <dbReference type="EMBL" id="WFC96970.1"/>
    </source>
</evidence>
<dbReference type="PANTHER" id="PTHR12358:SF31">
    <property type="entry name" value="ACYLGLYCEROL KINASE, MITOCHONDRIAL"/>
    <property type="match status" value="1"/>
</dbReference>
<dbReference type="InterPro" id="IPR017438">
    <property type="entry name" value="ATP-NAD_kinase_N"/>
</dbReference>
<dbReference type="GO" id="GO:0005737">
    <property type="term" value="C:cytoplasm"/>
    <property type="evidence" value="ECO:0007669"/>
    <property type="project" value="TreeGrafter"/>
</dbReference>
<organism evidence="2 3">
    <name type="scientific">Malassezia brasiliensis</name>
    <dbReference type="NCBI Taxonomy" id="1821822"/>
    <lineage>
        <taxon>Eukaryota</taxon>
        <taxon>Fungi</taxon>
        <taxon>Dikarya</taxon>
        <taxon>Basidiomycota</taxon>
        <taxon>Ustilaginomycotina</taxon>
        <taxon>Malasseziomycetes</taxon>
        <taxon>Malasseziales</taxon>
        <taxon>Malasseziaceae</taxon>
        <taxon>Malassezia</taxon>
    </lineage>
</organism>
<evidence type="ECO:0000313" key="3">
    <source>
        <dbReference type="Proteomes" id="UP001216638"/>
    </source>
</evidence>
<accession>A0AAF0E0P6</accession>
<dbReference type="InterPro" id="IPR001206">
    <property type="entry name" value="Diacylglycerol_kinase_cat_dom"/>
</dbReference>
<name>A0AAF0E0P6_9BASI</name>
<dbReference type="Gene3D" id="3.40.50.10330">
    <property type="entry name" value="Probable inorganic polyphosphate/atp-NAD kinase, domain 1"/>
    <property type="match status" value="1"/>
</dbReference>
<keyword evidence="2" id="KW-0418">Kinase</keyword>
<dbReference type="EMBL" id="CP119955">
    <property type="protein sequence ID" value="WFC96970.1"/>
    <property type="molecule type" value="Genomic_DNA"/>
</dbReference>
<dbReference type="GO" id="GO:0008481">
    <property type="term" value="F:sphingosine kinase activity"/>
    <property type="evidence" value="ECO:0007669"/>
    <property type="project" value="UniProtKB-EC"/>
</dbReference>
<dbReference type="InterPro" id="IPR050187">
    <property type="entry name" value="Lipid_Phosphate_FormReg"/>
</dbReference>
<protein>
    <submittedName>
        <fullName evidence="2">Sphingosine kinase</fullName>
        <ecNumber evidence="2">2.7.1.91</ecNumber>
    </submittedName>
</protein>
<dbReference type="PANTHER" id="PTHR12358">
    <property type="entry name" value="SPHINGOSINE KINASE"/>
    <property type="match status" value="1"/>
</dbReference>
<dbReference type="InterPro" id="IPR016064">
    <property type="entry name" value="NAD/diacylglycerol_kinase_sf"/>
</dbReference>
<dbReference type="AlphaFoldDB" id="A0AAF0E0P6"/>
<proteinExistence type="predicted"/>
<dbReference type="Pfam" id="PF00781">
    <property type="entry name" value="DAGK_cat"/>
    <property type="match status" value="1"/>
</dbReference>
<dbReference type="SMART" id="SM00046">
    <property type="entry name" value="DAGKc"/>
    <property type="match status" value="1"/>
</dbReference>
<dbReference type="GO" id="GO:0016020">
    <property type="term" value="C:membrane"/>
    <property type="evidence" value="ECO:0007669"/>
    <property type="project" value="TreeGrafter"/>
</dbReference>
<dbReference type="Gene3D" id="2.60.200.40">
    <property type="match status" value="1"/>
</dbReference>
<dbReference type="GO" id="GO:0046512">
    <property type="term" value="P:sphingosine biosynthetic process"/>
    <property type="evidence" value="ECO:0007669"/>
    <property type="project" value="TreeGrafter"/>
</dbReference>
<dbReference type="PROSITE" id="PS50146">
    <property type="entry name" value="DAGK"/>
    <property type="match status" value="1"/>
</dbReference>
<evidence type="ECO:0000259" key="1">
    <source>
        <dbReference type="PROSITE" id="PS50146"/>
    </source>
</evidence>
<sequence>MAFLGTVDGVATRVALADEQLMVTALPHNVTWVDIPAALVLDAHRDADTVTWSFLSPRTRPYRAALAQRMWPTYPYTHYRLAQDAWRARDAHALAAPLHCTTLAVTLATPKDAAHLCDALRTAAYPHSTPHRRILVVCNPVSGRGRGRAALDDAVRPILRAAGCAVDVVLLARRFDALHQLATRDLRGVDALVVVGGDGTMHEVLNALAARADARDALRTPLVPVPAGSGNALYINLHGDGHGASAPLACLSAVKGTPYAHELCAVTQPAALFDAAPYPLVRTDAHGTYVQYYAFLSVALGVLADVDLGTEWMRALGDARFTLGYLAGIWRNAACDVDVDVCLGAQGTVDRAAARATHAAPPPARAAHALAHGSVLAPLERTAPPIAVAADACALHGAAAAHDAWRALDVPISTLYVGKLPYASRAFMPFPYASPNDGTLDITLQNQASSIATKLASMQASARPPCASHRAPPRGAGTW</sequence>